<keyword evidence="1" id="KW-0472">Membrane</keyword>
<dbReference type="EMBL" id="FZOQ01000007">
    <property type="protein sequence ID" value="SNS49723.1"/>
    <property type="molecule type" value="Genomic_DNA"/>
</dbReference>
<keyword evidence="1" id="KW-0812">Transmembrane</keyword>
<organism evidence="2 3">
    <name type="scientific">Pontibacter ummariensis</name>
    <dbReference type="NCBI Taxonomy" id="1610492"/>
    <lineage>
        <taxon>Bacteria</taxon>
        <taxon>Pseudomonadati</taxon>
        <taxon>Bacteroidota</taxon>
        <taxon>Cytophagia</taxon>
        <taxon>Cytophagales</taxon>
        <taxon>Hymenobacteraceae</taxon>
        <taxon>Pontibacter</taxon>
    </lineage>
</organism>
<keyword evidence="3" id="KW-1185">Reference proteome</keyword>
<protein>
    <submittedName>
        <fullName evidence="2">Uncharacterized protein</fullName>
    </submittedName>
</protein>
<accession>A0A239F0B3</accession>
<dbReference type="Proteomes" id="UP000198432">
    <property type="component" value="Unassembled WGS sequence"/>
</dbReference>
<feature type="transmembrane region" description="Helical" evidence="1">
    <location>
        <begin position="37"/>
        <end position="55"/>
    </location>
</feature>
<name>A0A239F0B3_9BACT</name>
<dbReference type="RefSeq" id="WP_089319022.1">
    <property type="nucleotide sequence ID" value="NZ_FZOQ01000007.1"/>
</dbReference>
<feature type="transmembrane region" description="Helical" evidence="1">
    <location>
        <begin position="6"/>
        <end position="25"/>
    </location>
</feature>
<gene>
    <name evidence="2" type="ORF">SAMN06296052_107136</name>
</gene>
<reference evidence="3" key="1">
    <citation type="submission" date="2017-06" db="EMBL/GenBank/DDBJ databases">
        <authorList>
            <person name="Varghese N."/>
            <person name="Submissions S."/>
        </authorList>
    </citation>
    <scope>NUCLEOTIDE SEQUENCE [LARGE SCALE GENOMIC DNA]</scope>
    <source>
        <strain evidence="3">NKM1</strain>
    </source>
</reference>
<evidence type="ECO:0000313" key="2">
    <source>
        <dbReference type="EMBL" id="SNS49723.1"/>
    </source>
</evidence>
<evidence type="ECO:0000313" key="3">
    <source>
        <dbReference type="Proteomes" id="UP000198432"/>
    </source>
</evidence>
<proteinExistence type="predicted"/>
<dbReference type="AlphaFoldDB" id="A0A239F0B3"/>
<sequence length="139" mass="15632">MKRTAGVLQVVMFYALEILFILFSISHGWDALEANTSHQYVLAAFFSASILWLLYELYRLISDTEGLYPLLIHLVGLGLCVGYLMRMEEGSAKPKVTQPQDIDTVTVSGDTLVAVQKGDTIYYRIGDRVLIDKKGIDKR</sequence>
<evidence type="ECO:0000256" key="1">
    <source>
        <dbReference type="SAM" id="Phobius"/>
    </source>
</evidence>
<dbReference type="OrthoDB" id="9911599at2"/>
<feature type="transmembrane region" description="Helical" evidence="1">
    <location>
        <begin position="67"/>
        <end position="85"/>
    </location>
</feature>
<keyword evidence="1" id="KW-1133">Transmembrane helix</keyword>